<feature type="domain" description="G-protein coupled receptors family 1 profile" evidence="32">
    <location>
        <begin position="86"/>
        <end position="346"/>
    </location>
</feature>
<evidence type="ECO:0000256" key="27">
    <source>
        <dbReference type="PROSITE-ProRule" id="PRU00125"/>
    </source>
</evidence>
<gene>
    <name evidence="33" type="ORF">LTLLF_167585</name>
</gene>
<evidence type="ECO:0000256" key="15">
    <source>
        <dbReference type="ARBA" id="ARBA00022989"/>
    </source>
</evidence>
<dbReference type="GO" id="GO:0030424">
    <property type="term" value="C:axon"/>
    <property type="evidence" value="ECO:0007669"/>
    <property type="project" value="UniProtKB-SubCell"/>
</dbReference>
<keyword evidence="19" id="KW-0090">Biological rhythms</keyword>
<dbReference type="InterPro" id="IPR027430">
    <property type="entry name" value="Retinal_BS"/>
</dbReference>
<evidence type="ECO:0000256" key="3">
    <source>
        <dbReference type="ARBA" id="ARBA00004484"/>
    </source>
</evidence>
<dbReference type="InterPro" id="IPR031847">
    <property type="entry name" value="PDLI1-4/Zasp-like_mid"/>
</dbReference>
<dbReference type="InterPro" id="IPR050604">
    <property type="entry name" value="PDZ-LIM_domain"/>
</dbReference>
<comment type="function">
    <text evidence="26">Photoreceptor that binds cis-retinaldehydes. Contributes to pupillar reflex, photoentrainment and other non-image forming responses to light. May be involved in the optokinetic visual tracking response. May be involved in the regulation of retinal hyaloid vessel growth and regression.</text>
</comment>
<dbReference type="GO" id="GO:0004930">
    <property type="term" value="F:G protein-coupled receptor activity"/>
    <property type="evidence" value="ECO:0007669"/>
    <property type="project" value="UniProtKB-KW"/>
</dbReference>
<dbReference type="GO" id="GO:0048511">
    <property type="term" value="P:rhythmic process"/>
    <property type="evidence" value="ECO:0007669"/>
    <property type="project" value="UniProtKB-KW"/>
</dbReference>
<dbReference type="PROSITE" id="PS00478">
    <property type="entry name" value="LIM_DOMAIN_1"/>
    <property type="match status" value="1"/>
</dbReference>
<keyword evidence="23 28" id="KW-0807">Transducer</keyword>
<dbReference type="PROSITE" id="PS00237">
    <property type="entry name" value="G_PROTEIN_RECEP_F1_1"/>
    <property type="match status" value="1"/>
</dbReference>
<feature type="transmembrane region" description="Helical" evidence="28">
    <location>
        <begin position="107"/>
        <end position="132"/>
    </location>
</feature>
<dbReference type="CDD" id="cd06753">
    <property type="entry name" value="PDZ_PDLIM-like"/>
    <property type="match status" value="1"/>
</dbReference>
<feature type="region of interest" description="Disordered" evidence="29">
    <location>
        <begin position="434"/>
        <end position="474"/>
    </location>
</feature>
<dbReference type="PANTHER" id="PTHR24214:SF9">
    <property type="entry name" value="LIM DOMAIN-BINDING PROTEIN 3"/>
    <property type="match status" value="1"/>
</dbReference>
<evidence type="ECO:0000256" key="14">
    <source>
        <dbReference type="ARBA" id="ARBA00022925"/>
    </source>
</evidence>
<dbReference type="GO" id="GO:0009881">
    <property type="term" value="F:photoreceptor activity"/>
    <property type="evidence" value="ECO:0007669"/>
    <property type="project" value="UniProtKB-KW"/>
</dbReference>
<feature type="transmembrane region" description="Helical" evidence="28">
    <location>
        <begin position="186"/>
        <end position="211"/>
    </location>
</feature>
<dbReference type="InterPro" id="IPR001781">
    <property type="entry name" value="Znf_LIM"/>
</dbReference>
<evidence type="ECO:0000256" key="4">
    <source>
        <dbReference type="ARBA" id="ARBA00004489"/>
    </source>
</evidence>
<evidence type="ECO:0000256" key="13">
    <source>
        <dbReference type="ARBA" id="ARBA00022833"/>
    </source>
</evidence>
<dbReference type="PROSITE" id="PS00238">
    <property type="entry name" value="OPSIN"/>
    <property type="match status" value="1"/>
</dbReference>
<dbReference type="GO" id="GO:0046872">
    <property type="term" value="F:metal ion binding"/>
    <property type="evidence" value="ECO:0007669"/>
    <property type="project" value="UniProtKB-KW"/>
</dbReference>
<evidence type="ECO:0000313" key="34">
    <source>
        <dbReference type="Proteomes" id="UP000710432"/>
    </source>
</evidence>
<comment type="caution">
    <text evidence="28">Lacks conserved residue(s) required for the propagation of feature annotation.</text>
</comment>
<dbReference type="Gene3D" id="2.10.110.10">
    <property type="entry name" value="Cysteine Rich Protein"/>
    <property type="match status" value="3"/>
</dbReference>
<evidence type="ECO:0000256" key="17">
    <source>
        <dbReference type="ARBA" id="ARBA00023038"/>
    </source>
</evidence>
<feature type="transmembrane region" description="Helical" evidence="28">
    <location>
        <begin position="293"/>
        <end position="319"/>
    </location>
</feature>
<reference evidence="33" key="1">
    <citation type="submission" date="2020-03" db="EMBL/GenBank/DDBJ databases">
        <title>Studies in the Genomics of Life Span.</title>
        <authorList>
            <person name="Glass D."/>
        </authorList>
    </citation>
    <scope>NUCLEOTIDE SEQUENCE</scope>
    <source>
        <strain evidence="33">LTLLF</strain>
        <tissue evidence="33">Muscle</tissue>
    </source>
</reference>
<dbReference type="GO" id="GO:0030425">
    <property type="term" value="C:dendrite"/>
    <property type="evidence" value="ECO:0007669"/>
    <property type="project" value="UniProtKB-SubCell"/>
</dbReference>
<evidence type="ECO:0000256" key="12">
    <source>
        <dbReference type="ARBA" id="ARBA00022737"/>
    </source>
</evidence>
<evidence type="ECO:0000256" key="19">
    <source>
        <dbReference type="ARBA" id="ARBA00023108"/>
    </source>
</evidence>
<keyword evidence="11 27" id="KW-0479">Metal-binding</keyword>
<evidence type="ECO:0000256" key="26">
    <source>
        <dbReference type="ARBA" id="ARBA00045514"/>
    </source>
</evidence>
<feature type="compositionally biased region" description="Low complexity" evidence="29">
    <location>
        <begin position="890"/>
        <end position="903"/>
    </location>
</feature>
<dbReference type="PRINTS" id="PR00237">
    <property type="entry name" value="GPCRRHODOPSN"/>
</dbReference>
<dbReference type="FunFam" id="2.30.42.10:FF:000019">
    <property type="entry name" value="LIM domain binding 3 isoform 1"/>
    <property type="match status" value="1"/>
</dbReference>
<keyword evidence="22 28" id="KW-0675">Receptor</keyword>
<feature type="domain" description="LIM zinc-binding" evidence="30">
    <location>
        <begin position="1165"/>
        <end position="1224"/>
    </location>
</feature>
<dbReference type="FunFam" id="2.10.110.10:FF:000020">
    <property type="entry name" value="PDZ and LIM domain protein 5"/>
    <property type="match status" value="1"/>
</dbReference>
<dbReference type="PRINTS" id="PR00238">
    <property type="entry name" value="OPSIN"/>
</dbReference>
<evidence type="ECO:0000259" key="30">
    <source>
        <dbReference type="PROSITE" id="PS50023"/>
    </source>
</evidence>
<dbReference type="InterPro" id="IPR036034">
    <property type="entry name" value="PDZ_sf"/>
</dbReference>
<feature type="region of interest" description="Disordered" evidence="29">
    <location>
        <begin position="968"/>
        <end position="1024"/>
    </location>
</feature>
<evidence type="ECO:0000256" key="16">
    <source>
        <dbReference type="ARBA" id="ARBA00022991"/>
    </source>
</evidence>
<evidence type="ECO:0000256" key="21">
    <source>
        <dbReference type="ARBA" id="ARBA00023157"/>
    </source>
</evidence>
<evidence type="ECO:0000313" key="33">
    <source>
        <dbReference type="EMBL" id="KAH0507559.1"/>
    </source>
</evidence>
<feature type="domain" description="PDZ" evidence="31">
    <location>
        <begin position="481"/>
        <end position="563"/>
    </location>
</feature>
<dbReference type="InterPro" id="IPR001478">
    <property type="entry name" value="PDZ"/>
</dbReference>
<dbReference type="Proteomes" id="UP000710432">
    <property type="component" value="Unassembled WGS sequence"/>
</dbReference>
<feature type="transmembrane region" description="Helical" evidence="28">
    <location>
        <begin position="231"/>
        <end position="257"/>
    </location>
</feature>
<keyword evidence="8 28" id="KW-0600">Photoreceptor protein</keyword>
<keyword evidence="15 28" id="KW-1133">Transmembrane helix</keyword>
<dbReference type="Pfam" id="PF00412">
    <property type="entry name" value="LIM"/>
    <property type="match status" value="3"/>
</dbReference>
<dbReference type="GO" id="GO:0007602">
    <property type="term" value="P:phototransduction"/>
    <property type="evidence" value="ECO:0007669"/>
    <property type="project" value="UniProtKB-KW"/>
</dbReference>
<dbReference type="InterPro" id="IPR000276">
    <property type="entry name" value="GPCR_Rhodpsn"/>
</dbReference>
<feature type="transmembrane region" description="Helical" evidence="28">
    <location>
        <begin position="144"/>
        <end position="165"/>
    </location>
</feature>
<dbReference type="SMART" id="SM00132">
    <property type="entry name" value="LIM"/>
    <property type="match status" value="3"/>
</dbReference>
<evidence type="ECO:0000256" key="22">
    <source>
        <dbReference type="ARBA" id="ARBA00023170"/>
    </source>
</evidence>
<evidence type="ECO:0000256" key="9">
    <source>
        <dbReference type="ARBA" id="ARBA00022606"/>
    </source>
</evidence>
<evidence type="ECO:0000259" key="32">
    <source>
        <dbReference type="PROSITE" id="PS50262"/>
    </source>
</evidence>
<dbReference type="EMBL" id="JAATJU010023500">
    <property type="protein sequence ID" value="KAH0507559.1"/>
    <property type="molecule type" value="Genomic_DNA"/>
</dbReference>
<keyword evidence="17 27" id="KW-0440">LIM domain</keyword>
<dbReference type="AlphaFoldDB" id="A0A8J6GBH3"/>
<dbReference type="FunFam" id="2.10.110.10:FF:000010">
    <property type="entry name" value="PDZ and LIM domain protein 5"/>
    <property type="match status" value="1"/>
</dbReference>
<evidence type="ECO:0000256" key="1">
    <source>
        <dbReference type="ARBA" id="ARBA00004216"/>
    </source>
</evidence>
<name>A0A8J6GBH3_MICOH</name>
<keyword evidence="9 28" id="KW-0716">Sensory transduction</keyword>
<dbReference type="SMART" id="SM00735">
    <property type="entry name" value="ZM"/>
    <property type="match status" value="2"/>
</dbReference>
<dbReference type="GO" id="GO:0061061">
    <property type="term" value="P:muscle structure development"/>
    <property type="evidence" value="ECO:0007669"/>
    <property type="project" value="TreeGrafter"/>
</dbReference>
<dbReference type="SUPFAM" id="SSF50156">
    <property type="entry name" value="PDZ domain-like"/>
    <property type="match status" value="1"/>
</dbReference>
<evidence type="ECO:0000256" key="20">
    <source>
        <dbReference type="ARBA" id="ARBA00023136"/>
    </source>
</evidence>
<proteinExistence type="inferred from homology"/>
<dbReference type="GO" id="GO:0005912">
    <property type="term" value="C:adherens junction"/>
    <property type="evidence" value="ECO:0007669"/>
    <property type="project" value="TreeGrafter"/>
</dbReference>
<dbReference type="GO" id="GO:0030018">
    <property type="term" value="C:Z disc"/>
    <property type="evidence" value="ECO:0007669"/>
    <property type="project" value="UniProtKB-SubCell"/>
</dbReference>
<comment type="similarity">
    <text evidence="28">Belongs to the G-protein coupled receptor 1 family. Opsin subfamily.</text>
</comment>
<dbReference type="PROSITE" id="PS50106">
    <property type="entry name" value="PDZ"/>
    <property type="match status" value="1"/>
</dbReference>
<feature type="region of interest" description="Disordered" evidence="29">
    <location>
        <begin position="648"/>
        <end position="675"/>
    </location>
</feature>
<dbReference type="GO" id="GO:0043204">
    <property type="term" value="C:perikaryon"/>
    <property type="evidence" value="ECO:0007669"/>
    <property type="project" value="UniProtKB-SubCell"/>
</dbReference>
<dbReference type="SMART" id="SM00228">
    <property type="entry name" value="PDZ"/>
    <property type="match status" value="1"/>
</dbReference>
<keyword evidence="20 28" id="KW-0472">Membrane</keyword>
<dbReference type="Pfam" id="PF00001">
    <property type="entry name" value="7tm_1"/>
    <property type="match status" value="1"/>
</dbReference>
<evidence type="ECO:0000256" key="8">
    <source>
        <dbReference type="ARBA" id="ARBA00022543"/>
    </source>
</evidence>
<evidence type="ECO:0000256" key="6">
    <source>
        <dbReference type="ARBA" id="ARBA00022475"/>
    </source>
</evidence>
<dbReference type="CDD" id="cd09454">
    <property type="entry name" value="LIM1_ZASP_Cypher"/>
    <property type="match status" value="1"/>
</dbReference>
<evidence type="ECO:0000256" key="29">
    <source>
        <dbReference type="SAM" id="MobiDB-lite"/>
    </source>
</evidence>
<evidence type="ECO:0000256" key="7">
    <source>
        <dbReference type="ARBA" id="ARBA00022490"/>
    </source>
</evidence>
<keyword evidence="21" id="KW-1015">Disulfide bond</keyword>
<dbReference type="InterPro" id="IPR017452">
    <property type="entry name" value="GPCR_Rhodpsn_7TM"/>
</dbReference>
<dbReference type="Gene3D" id="1.20.1070.10">
    <property type="entry name" value="Rhodopsin 7-helix transmembrane proteins"/>
    <property type="match status" value="1"/>
</dbReference>
<protein>
    <recommendedName>
        <fullName evidence="24">Melanopsin</fullName>
    </recommendedName>
    <alternativeName>
        <fullName evidence="25">Opsin-4</fullName>
    </alternativeName>
</protein>
<comment type="subcellular location">
    <subcellularLocation>
        <location evidence="5">Cell membrane</location>
        <topology evidence="5">Multi-pass membrane protein</topology>
    </subcellularLocation>
    <subcellularLocation>
        <location evidence="4">Cell projection</location>
        <location evidence="4">Axon</location>
    </subcellularLocation>
    <subcellularLocation>
        <location evidence="2">Cell projection</location>
        <location evidence="2">Dendrite</location>
    </subcellularLocation>
    <subcellularLocation>
        <location evidence="1">Cytoplasm</location>
        <location evidence="1">Myofibril</location>
        <location evidence="1">Sarcomere</location>
        <location evidence="1">Z line</location>
    </subcellularLocation>
    <subcellularLocation>
        <location evidence="28">Membrane</location>
        <topology evidence="28">Multi-pass membrane protein</topology>
    </subcellularLocation>
    <subcellularLocation>
        <location evidence="3">Perikaryon</location>
    </subcellularLocation>
</comment>
<dbReference type="GO" id="GO:0030036">
    <property type="term" value="P:actin cytoskeleton organization"/>
    <property type="evidence" value="ECO:0007669"/>
    <property type="project" value="TreeGrafter"/>
</dbReference>
<dbReference type="InterPro" id="IPR006643">
    <property type="entry name" value="Zasp-like_motif"/>
</dbReference>
<keyword evidence="10 28" id="KW-0812">Transmembrane</keyword>
<keyword evidence="16 28" id="KW-0157">Chromophore</keyword>
<dbReference type="GO" id="GO:0003779">
    <property type="term" value="F:actin binding"/>
    <property type="evidence" value="ECO:0007669"/>
    <property type="project" value="TreeGrafter"/>
</dbReference>
<dbReference type="PANTHER" id="PTHR24214">
    <property type="entry name" value="PDZ AND LIM DOMAIN PROTEIN ZASP"/>
    <property type="match status" value="1"/>
</dbReference>
<feature type="region of interest" description="Disordered" evidence="29">
    <location>
        <begin position="570"/>
        <end position="614"/>
    </location>
</feature>
<evidence type="ECO:0000256" key="24">
    <source>
        <dbReference type="ARBA" id="ARBA00040884"/>
    </source>
</evidence>
<keyword evidence="6" id="KW-1003">Cell membrane</keyword>
<comment type="caution">
    <text evidence="33">The sequence shown here is derived from an EMBL/GenBank/DDBJ whole genome shotgun (WGS) entry which is preliminary data.</text>
</comment>
<dbReference type="GO" id="GO:0031941">
    <property type="term" value="C:filamentous actin"/>
    <property type="evidence" value="ECO:0007669"/>
    <property type="project" value="TreeGrafter"/>
</dbReference>
<organism evidence="33 34">
    <name type="scientific">Microtus ochrogaster</name>
    <name type="common">Prairie vole</name>
    <dbReference type="NCBI Taxonomy" id="79684"/>
    <lineage>
        <taxon>Eukaryota</taxon>
        <taxon>Metazoa</taxon>
        <taxon>Chordata</taxon>
        <taxon>Craniata</taxon>
        <taxon>Vertebrata</taxon>
        <taxon>Euteleostomi</taxon>
        <taxon>Mammalia</taxon>
        <taxon>Eutheria</taxon>
        <taxon>Euarchontoglires</taxon>
        <taxon>Glires</taxon>
        <taxon>Rodentia</taxon>
        <taxon>Myomorpha</taxon>
        <taxon>Muroidea</taxon>
        <taxon>Cricetidae</taxon>
        <taxon>Arvicolinae</taxon>
        <taxon>Microtus</taxon>
    </lineage>
</organism>
<dbReference type="InterPro" id="IPR001760">
    <property type="entry name" value="Opsin"/>
</dbReference>
<evidence type="ECO:0000256" key="5">
    <source>
        <dbReference type="ARBA" id="ARBA00004651"/>
    </source>
</evidence>
<dbReference type="PROSITE" id="PS50262">
    <property type="entry name" value="G_PROTEIN_RECEP_F1_2"/>
    <property type="match status" value="1"/>
</dbReference>
<feature type="domain" description="LIM zinc-binding" evidence="30">
    <location>
        <begin position="1046"/>
        <end position="1104"/>
    </location>
</feature>
<evidence type="ECO:0000256" key="25">
    <source>
        <dbReference type="ARBA" id="ARBA00041668"/>
    </source>
</evidence>
<evidence type="ECO:0000256" key="18">
    <source>
        <dbReference type="ARBA" id="ARBA00023040"/>
    </source>
</evidence>
<feature type="compositionally biased region" description="Polar residues" evidence="29">
    <location>
        <begin position="450"/>
        <end position="461"/>
    </location>
</feature>
<dbReference type="Pfam" id="PF15936">
    <property type="entry name" value="DUF4749"/>
    <property type="match status" value="1"/>
</dbReference>
<dbReference type="SUPFAM" id="SSF81321">
    <property type="entry name" value="Family A G protein-coupled receptor-like"/>
    <property type="match status" value="1"/>
</dbReference>
<dbReference type="GO" id="GO:0007601">
    <property type="term" value="P:visual perception"/>
    <property type="evidence" value="ECO:0007669"/>
    <property type="project" value="InterPro"/>
</dbReference>
<dbReference type="Gene3D" id="2.30.42.10">
    <property type="match status" value="1"/>
</dbReference>
<dbReference type="CDD" id="cd15336">
    <property type="entry name" value="7tmA_Melanopsin"/>
    <property type="match status" value="1"/>
</dbReference>
<feature type="region of interest" description="Disordered" evidence="29">
    <location>
        <begin position="890"/>
        <end position="942"/>
    </location>
</feature>
<keyword evidence="12" id="KW-0677">Repeat</keyword>
<keyword evidence="7" id="KW-0963">Cytoplasm</keyword>
<dbReference type="PROSITE" id="PS50023">
    <property type="entry name" value="LIM_DOMAIN_2"/>
    <property type="match status" value="3"/>
</dbReference>
<evidence type="ECO:0000256" key="23">
    <source>
        <dbReference type="ARBA" id="ARBA00023224"/>
    </source>
</evidence>
<dbReference type="GO" id="GO:0001725">
    <property type="term" value="C:stress fiber"/>
    <property type="evidence" value="ECO:0007669"/>
    <property type="project" value="TreeGrafter"/>
</dbReference>
<feature type="transmembrane region" description="Helical" evidence="28">
    <location>
        <begin position="70"/>
        <end position="95"/>
    </location>
</feature>
<dbReference type="FunFam" id="2.10.110.10:FF:000014">
    <property type="entry name" value="PDZ and LIM domain protein 5"/>
    <property type="match status" value="1"/>
</dbReference>
<evidence type="ECO:0000256" key="28">
    <source>
        <dbReference type="RuleBase" id="RU004951"/>
    </source>
</evidence>
<dbReference type="FunFam" id="1.20.1070.10:FF:000083">
    <property type="entry name" value="Melanopsin 1"/>
    <property type="match status" value="1"/>
</dbReference>
<feature type="compositionally biased region" description="Polar residues" evidence="29">
    <location>
        <begin position="991"/>
        <end position="1010"/>
    </location>
</feature>
<evidence type="ECO:0000256" key="11">
    <source>
        <dbReference type="ARBA" id="ARBA00022723"/>
    </source>
</evidence>
<evidence type="ECO:0000256" key="10">
    <source>
        <dbReference type="ARBA" id="ARBA00022692"/>
    </source>
</evidence>
<dbReference type="SMART" id="SM01381">
    <property type="entry name" value="7TM_GPCR_Srsx"/>
    <property type="match status" value="1"/>
</dbReference>
<keyword evidence="18 28" id="KW-0297">G-protein coupled receptor</keyword>
<sequence length="1224" mass="131975">MDSPSGPRVPPGLMQDPSFTASTVLHSHWNSTQIVSTKAQLPSVSPTASGPEAAAWVPFPTVDVPDHAHYTLGTVILLVGLTGTLGNLTVIYTFCRSRGLRTPANMFIINLAVSDFFMSFTQAPVFFASSLYKKWLFGETGCEFYAFCGAVFGITSMITLTAIALDRYLVITRPLSSIGMGSKRRTALVLLGVWLYALAWSLPPFFGWSAYVPEGLLTSCSWDYMTFTPRVRAYTMLLFCFVFFLPLLVIICCYISIFRAIRETGRACEGCGESPRRRRQWHRLQSEWKMAKVALIVILLFVLSWAPYSTVALVAFAGYSHVLTPYMSSVPAVIAKASAIHNPIVYAIAHPKYRAAIAQHLPCLGVLLGVPGQRSHPSLSYRSTHRSTLSSQSSDLIWISGRKRQESLGSESEVGWPDTEAAAVWEAGQHTSGKSFCSQDLEDGEARAPSSLQKQAIRQCQSPEKEPSAPEEAAAVNTRMSYSVTLTGPGPWGFRLQGGKDFNMPLTISRITPGSKAAQSQLSQGDLVVAIDGVNTDTMTHLEAQNKIKSASYNLSLTLQKSKRPIAISTTAPPIQSPLPVIPHQKDPALDTNGSLATPSPSPEARASPGNLGTLDFGDTFSSSFSQTSVCTPHMEAPESVLFQGSPMAKASPEGVQGSVSPKVLPGPSQPRQYNNPIGLYSAETLREMAQMYQMGLRGKASGAGLLGGADYQERFNPNALKDSALSTHKPIEVKGLGGKATIIHAQYNTPISMYSQDAIMDAIAGQAQAQGSDFSGSLPVKDLAVDSASPVYQAVIKNQSKPEEEADEWARRSSNLQSRSFRILAQMTGTEYMQDPDEEALRRSSTPIEHAPVCTSQATTPLLPASAQPPAAASPIAASPTLATTAAAHAATASATGPASSPVESPRPQASAYNPATATSPAPSAHTSYSEGPAAPAPKPRVVTTASIRPSVYQPAYTPSPAPNYSPAPSAAYSGGPAESASRPPWVTDDSFSQKFAPGKSTTSVSKQTLPRGAPGYNPTGPQVTPLARGLFQRAERFPASSRTPLCGHCNNVIRGPFLVAMGRSWHPEEFNCAYCKNSLADVCFVEEQNNVYCERCYEQFFAPLCAKCNTKIMGEVMRALRQTWHTTCFVCAACKKPFGNSLFHMEDGEPYCEKDYINLFSTKCHGCDFPVEAGDKFIEALGHTWHDTCFICAVCHVNLEGQPFYSKKDKPLCKKHAHAVNV</sequence>
<dbReference type="CDD" id="cd09362">
    <property type="entry name" value="LIM2_Enigma_like"/>
    <property type="match status" value="1"/>
</dbReference>
<keyword evidence="13 27" id="KW-0862">Zinc</keyword>
<dbReference type="GO" id="GO:0007507">
    <property type="term" value="P:heart development"/>
    <property type="evidence" value="ECO:0007669"/>
    <property type="project" value="TreeGrafter"/>
</dbReference>
<dbReference type="Pfam" id="PF00595">
    <property type="entry name" value="PDZ"/>
    <property type="match status" value="1"/>
</dbReference>
<dbReference type="GO" id="GO:0005886">
    <property type="term" value="C:plasma membrane"/>
    <property type="evidence" value="ECO:0007669"/>
    <property type="project" value="UniProtKB-SubCell"/>
</dbReference>
<keyword evidence="14 28" id="KW-0681">Retinal protein</keyword>
<feature type="domain" description="LIM zinc-binding" evidence="30">
    <location>
        <begin position="1105"/>
        <end position="1164"/>
    </location>
</feature>
<accession>A0A8J6GBH3</accession>
<dbReference type="GO" id="GO:0051371">
    <property type="term" value="F:muscle alpha-actinin binding"/>
    <property type="evidence" value="ECO:0007669"/>
    <property type="project" value="TreeGrafter"/>
</dbReference>
<evidence type="ECO:0000259" key="31">
    <source>
        <dbReference type="PROSITE" id="PS50106"/>
    </source>
</evidence>
<feature type="compositionally biased region" description="Low complexity" evidence="29">
    <location>
        <begin position="911"/>
        <end position="931"/>
    </location>
</feature>
<evidence type="ECO:0000256" key="2">
    <source>
        <dbReference type="ARBA" id="ARBA00004279"/>
    </source>
</evidence>
<dbReference type="SUPFAM" id="SSF57716">
    <property type="entry name" value="Glucocorticoid receptor-like (DNA-binding domain)"/>
    <property type="match status" value="4"/>
</dbReference>
<feature type="compositionally biased region" description="Low complexity" evidence="29">
    <location>
        <begin position="968"/>
        <end position="983"/>
    </location>
</feature>
<dbReference type="CDD" id="cd09460">
    <property type="entry name" value="LIM3_ZASP_Cypher"/>
    <property type="match status" value="1"/>
</dbReference>